<evidence type="ECO:0000256" key="3">
    <source>
        <dbReference type="ARBA" id="ARBA00023015"/>
    </source>
</evidence>
<keyword evidence="3" id="KW-0805">Transcription regulation</keyword>
<evidence type="ECO:0000256" key="1">
    <source>
        <dbReference type="ARBA" id="ARBA00004123"/>
    </source>
</evidence>
<dbReference type="CDD" id="cd12148">
    <property type="entry name" value="fungal_TF_MHR"/>
    <property type="match status" value="1"/>
</dbReference>
<reference evidence="8 9" key="1">
    <citation type="submission" date="2024-01" db="EMBL/GenBank/DDBJ databases">
        <authorList>
            <person name="Allen C."/>
            <person name="Tagirdzhanova G."/>
        </authorList>
    </citation>
    <scope>NUCLEOTIDE SEQUENCE [LARGE SCALE GENOMIC DNA]</scope>
</reference>
<keyword evidence="4" id="KW-0804">Transcription</keyword>
<feature type="region of interest" description="Disordered" evidence="6">
    <location>
        <begin position="153"/>
        <end position="177"/>
    </location>
</feature>
<evidence type="ECO:0000256" key="2">
    <source>
        <dbReference type="ARBA" id="ARBA00022723"/>
    </source>
</evidence>
<gene>
    <name evidence="8" type="ORF">SEUCBS140593_010214</name>
</gene>
<evidence type="ECO:0000256" key="4">
    <source>
        <dbReference type="ARBA" id="ARBA00023163"/>
    </source>
</evidence>
<keyword evidence="5" id="KW-0539">Nucleus</keyword>
<dbReference type="InterPro" id="IPR050815">
    <property type="entry name" value="TF_fung"/>
</dbReference>
<protein>
    <recommendedName>
        <fullName evidence="7">Xylanolytic transcriptional activator regulatory domain-containing protein</fullName>
    </recommendedName>
</protein>
<evidence type="ECO:0000259" key="7">
    <source>
        <dbReference type="Pfam" id="PF04082"/>
    </source>
</evidence>
<evidence type="ECO:0000256" key="5">
    <source>
        <dbReference type="ARBA" id="ARBA00023242"/>
    </source>
</evidence>
<feature type="compositionally biased region" description="Low complexity" evidence="6">
    <location>
        <begin position="486"/>
        <end position="497"/>
    </location>
</feature>
<dbReference type="PANTHER" id="PTHR47338">
    <property type="entry name" value="ZN(II)2CYS6 TRANSCRIPTION FACTOR (EUROFUNG)-RELATED"/>
    <property type="match status" value="1"/>
</dbReference>
<dbReference type="EMBL" id="CAWUHD010000198">
    <property type="protein sequence ID" value="CAK7237941.1"/>
    <property type="molecule type" value="Genomic_DNA"/>
</dbReference>
<feature type="region of interest" description="Disordered" evidence="6">
    <location>
        <begin position="441"/>
        <end position="463"/>
    </location>
</feature>
<dbReference type="InterPro" id="IPR007219">
    <property type="entry name" value="XnlR_reg_dom"/>
</dbReference>
<proteinExistence type="predicted"/>
<evidence type="ECO:0000313" key="8">
    <source>
        <dbReference type="EMBL" id="CAK7237941.1"/>
    </source>
</evidence>
<evidence type="ECO:0000256" key="6">
    <source>
        <dbReference type="SAM" id="MobiDB-lite"/>
    </source>
</evidence>
<dbReference type="Pfam" id="PF04082">
    <property type="entry name" value="Fungal_trans"/>
    <property type="match status" value="1"/>
</dbReference>
<sequence>MVVGALQFVDNDKLPESLSSDEEHVQKAIEKARRRVVVEATGGLFIENLQALIIIAFNDLGNDEPSCATWIEEEERRRVFWNVFALDRTCSVMTGWSVGLTGDNVSCRLPICGTHWNDDEMQAQAPFFEIWDTSAAKTSNSIAFLPAHYSSPGQANEGGDKGPGGSGDGVDSGSGVDMRNQVATSANCMKPRGQGPQMASGPIDKSAVGAFSYYIESLEWLSRIFTYYLKPRVNFKDPEEVSSWLTRFKELDLDLVHWKMFLPTKWKDPSVPPPETANFLDPNMSLAHVTHNTSMILLHQRIAYPDAHQYALQRLKVRLPSDYSAETCQLAAIGTADITRGYLASAPTTMAVSPHFAFCAFVSAKLLLVHSQYYKTQLDPRFDILLECIRQIAGRWQGNKGQTSSTLAARFKRELVWLCRRCQEDSNIRISVLSPLESSQYTNASSRGNDGGQDLDGHLQGAPDLFSPGYRNGKLNGGFCGPHQEPSATASTPSTSTGEPVQSPYYGQTTIARGLVATGLPGLSINSAQNSVQSVDSVAWMHQVNAHDGLSNILDSLTDTSFMDLDRIISFEDAYPAVGTVPAGSMVGVPQAEEHGWAAPGYS</sequence>
<accession>A0ABP0D160</accession>
<organism evidence="8 9">
    <name type="scientific">Sporothrix eucalyptigena</name>
    <dbReference type="NCBI Taxonomy" id="1812306"/>
    <lineage>
        <taxon>Eukaryota</taxon>
        <taxon>Fungi</taxon>
        <taxon>Dikarya</taxon>
        <taxon>Ascomycota</taxon>
        <taxon>Pezizomycotina</taxon>
        <taxon>Sordariomycetes</taxon>
        <taxon>Sordariomycetidae</taxon>
        <taxon>Ophiostomatales</taxon>
        <taxon>Ophiostomataceae</taxon>
        <taxon>Sporothrix</taxon>
    </lineage>
</organism>
<evidence type="ECO:0000313" key="9">
    <source>
        <dbReference type="Proteomes" id="UP001642482"/>
    </source>
</evidence>
<feature type="compositionally biased region" description="Gly residues" evidence="6">
    <location>
        <begin position="161"/>
        <end position="172"/>
    </location>
</feature>
<feature type="domain" description="Xylanolytic transcriptional activator regulatory" evidence="7">
    <location>
        <begin position="68"/>
        <end position="121"/>
    </location>
</feature>
<keyword evidence="9" id="KW-1185">Reference proteome</keyword>
<feature type="region of interest" description="Disordered" evidence="6">
    <location>
        <begin position="476"/>
        <end position="504"/>
    </location>
</feature>
<dbReference type="Proteomes" id="UP001642482">
    <property type="component" value="Unassembled WGS sequence"/>
</dbReference>
<name>A0ABP0D160_9PEZI</name>
<keyword evidence="2" id="KW-0479">Metal-binding</keyword>
<comment type="caution">
    <text evidence="8">The sequence shown here is derived from an EMBL/GenBank/DDBJ whole genome shotgun (WGS) entry which is preliminary data.</text>
</comment>
<comment type="subcellular location">
    <subcellularLocation>
        <location evidence="1">Nucleus</location>
    </subcellularLocation>
</comment>
<dbReference type="PANTHER" id="PTHR47338:SF23">
    <property type="entry name" value="ZN(II)2CYS6 TRANSCRIPTION FACTOR (EUROFUNG)"/>
    <property type="match status" value="1"/>
</dbReference>